<organism evidence="9 10">
    <name type="scientific">Neolecta irregularis (strain DAH-3)</name>
    <dbReference type="NCBI Taxonomy" id="1198029"/>
    <lineage>
        <taxon>Eukaryota</taxon>
        <taxon>Fungi</taxon>
        <taxon>Dikarya</taxon>
        <taxon>Ascomycota</taxon>
        <taxon>Taphrinomycotina</taxon>
        <taxon>Neolectales</taxon>
        <taxon>Neolectaceae</taxon>
        <taxon>Neolecta</taxon>
    </lineage>
</organism>
<feature type="transmembrane region" description="Helical" evidence="6">
    <location>
        <begin position="134"/>
        <end position="158"/>
    </location>
</feature>
<comment type="subcellular location">
    <subcellularLocation>
        <location evidence="1">Membrane</location>
        <topology evidence="1">Multi-pass membrane protein</topology>
    </subcellularLocation>
</comment>
<dbReference type="Pfam" id="PF13515">
    <property type="entry name" value="FUSC_2"/>
    <property type="match status" value="1"/>
</dbReference>
<dbReference type="PRINTS" id="PR02047">
    <property type="entry name" value="BREFELDNASP4"/>
</dbReference>
<dbReference type="InterPro" id="IPR018820">
    <property type="entry name" value="BRE4-related_DUF2421"/>
</dbReference>
<dbReference type="InterPro" id="IPR023244">
    <property type="entry name" value="Brefeldin_A-sensitivity_4"/>
</dbReference>
<keyword evidence="2 6" id="KW-0812">Transmembrane</keyword>
<feature type="transmembrane region" description="Helical" evidence="6">
    <location>
        <begin position="510"/>
        <end position="526"/>
    </location>
</feature>
<feature type="transmembrane region" description="Helical" evidence="6">
    <location>
        <begin position="94"/>
        <end position="113"/>
    </location>
</feature>
<sequence length="873" mass="99076">MSERPFGNPQRAVTVVLPSGRRAHRPITLSSETDTGSESGDFEPTQLLDGEDDFDDYHDRRQNLRCCFLYQYYWLKVRRAFSQDDIRGVFKCSLAYFIGSLSVFIPLLGNLLGKSDGKHLVATVAVYFHPFRTIGSMIEANCFALFALALGLFTGIGRDVQEGEFATPKIAQITCIVALGTLISNVVCYTLWPMSAIYDVKKHTVTALHSLADSLSLVTSCYLRGVDINLPTLNSPILRQQCSVDNLLKALGEAWWECLIQGKMQEYRFHKMIIQRLQNLSLALSGLRASSSELRQLLQEAEAVNKRPLDILSAFANHLGPPMKALVYTCRGILREPMFTPAPEFKLLVQSCHRDSLIQALQVYSKARRIALTHLYAHNLSGLTVEEIAASMYFFSFSLEEFTQELIGLLETMTELAQFQINPTKSFIFQRDTLVEQQKFPKLSRNVTNSAQANEPQGSLNILKYKTWKYLKKWRTDEMKFAVKVGVGAAIAVLPSFIDITRPYFRHYRGEWGLLTYMIVCSYSIGATNTAGFYRISGNLLGAAMAVVAWIIFPENPWFLAVWGYIMAIACFYLIIKSKRYTTFGRFILLSYNLILLYAYSLSQADEDEDDEDEGGQAPFIATIAVHRMVAVIAGVVWGMVICAYIWPISARKKLREELSDLWLKMGWSWRLEGTEELYGMGSRKSIDLQSAHDPRVMHPYLTIDRVVLLQQQLQRLHVLLSQTSGETRMKGPFPVTQYTILLSQCQEMLDSFTQMRVALSEIIESNSGQWHVLQATIEERNDLCNRLLLYFYLLASAVRLKFPLPDRFPLPSAEDARDRLMHKLSTLRAKYSDDQDFALLYAYTLVSGQLSDSLDKSFEIVGKLFGKIEMPV</sequence>
<dbReference type="PANTHER" id="PTHR47804">
    <property type="entry name" value="60S RIBOSOMAL PROTEIN L19"/>
    <property type="match status" value="1"/>
</dbReference>
<evidence type="ECO:0000256" key="5">
    <source>
        <dbReference type="SAM" id="MobiDB-lite"/>
    </source>
</evidence>
<feature type="domain" description="Integral membrane bound transporter" evidence="8">
    <location>
        <begin position="504"/>
        <end position="642"/>
    </location>
</feature>
<evidence type="ECO:0000256" key="4">
    <source>
        <dbReference type="ARBA" id="ARBA00023136"/>
    </source>
</evidence>
<feature type="transmembrane region" description="Helical" evidence="6">
    <location>
        <begin position="558"/>
        <end position="576"/>
    </location>
</feature>
<evidence type="ECO:0000259" key="8">
    <source>
        <dbReference type="Pfam" id="PF13515"/>
    </source>
</evidence>
<dbReference type="STRING" id="1198029.A0A1U7LMG0"/>
<gene>
    <name evidence="9" type="ORF">NEOLI_004340</name>
</gene>
<evidence type="ECO:0000313" key="10">
    <source>
        <dbReference type="Proteomes" id="UP000186594"/>
    </source>
</evidence>
<dbReference type="OMA" id="FNMIEFA"/>
<keyword evidence="4 6" id="KW-0472">Membrane</keyword>
<keyword evidence="3 6" id="KW-1133">Transmembrane helix</keyword>
<dbReference type="GO" id="GO:0016020">
    <property type="term" value="C:membrane"/>
    <property type="evidence" value="ECO:0007669"/>
    <property type="project" value="UniProtKB-SubCell"/>
</dbReference>
<proteinExistence type="predicted"/>
<feature type="transmembrane region" description="Helical" evidence="6">
    <location>
        <begin position="620"/>
        <end position="647"/>
    </location>
</feature>
<feature type="domain" description="DUF2421" evidence="7">
    <location>
        <begin position="701"/>
        <end position="812"/>
    </location>
</feature>
<dbReference type="InterPro" id="IPR049453">
    <property type="entry name" value="Memb_transporter_dom"/>
</dbReference>
<evidence type="ECO:0000313" key="9">
    <source>
        <dbReference type="EMBL" id="OLL23844.1"/>
    </source>
</evidence>
<evidence type="ECO:0000259" key="7">
    <source>
        <dbReference type="Pfam" id="PF10334"/>
    </source>
</evidence>
<dbReference type="Pfam" id="PF10334">
    <property type="entry name" value="BRE4"/>
    <property type="match status" value="1"/>
</dbReference>
<keyword evidence="10" id="KW-1185">Reference proteome</keyword>
<protein>
    <submittedName>
        <fullName evidence="9">Uncharacterized protein</fullName>
    </submittedName>
</protein>
<feature type="compositionally biased region" description="Polar residues" evidence="5">
    <location>
        <begin position="28"/>
        <end position="38"/>
    </location>
</feature>
<evidence type="ECO:0000256" key="6">
    <source>
        <dbReference type="SAM" id="Phobius"/>
    </source>
</evidence>
<reference evidence="9 10" key="1">
    <citation type="submission" date="2016-04" db="EMBL/GenBank/DDBJ databases">
        <title>Evolutionary innovation and constraint leading to complex multicellularity in the Ascomycota.</title>
        <authorList>
            <person name="Cisse O."/>
            <person name="Nguyen A."/>
            <person name="Hewitt D.A."/>
            <person name="Jedd G."/>
            <person name="Stajich J.E."/>
        </authorList>
    </citation>
    <scope>NUCLEOTIDE SEQUENCE [LARGE SCALE GENOMIC DNA]</scope>
    <source>
        <strain evidence="9 10">DAH-3</strain>
    </source>
</reference>
<accession>A0A1U7LMG0</accession>
<dbReference type="EMBL" id="LXFE01001164">
    <property type="protein sequence ID" value="OLL23844.1"/>
    <property type="molecule type" value="Genomic_DNA"/>
</dbReference>
<evidence type="ECO:0000256" key="2">
    <source>
        <dbReference type="ARBA" id="ARBA00022692"/>
    </source>
</evidence>
<name>A0A1U7LMG0_NEOID</name>
<feature type="transmembrane region" description="Helical" evidence="6">
    <location>
        <begin position="583"/>
        <end position="600"/>
    </location>
</feature>
<evidence type="ECO:0000256" key="1">
    <source>
        <dbReference type="ARBA" id="ARBA00004141"/>
    </source>
</evidence>
<dbReference type="PANTHER" id="PTHR47804:SF1">
    <property type="entry name" value="DUF2421 DOMAIN-CONTAINING PROTEIN"/>
    <property type="match status" value="1"/>
</dbReference>
<dbReference type="OrthoDB" id="68611at2759"/>
<feature type="region of interest" description="Disordered" evidence="5">
    <location>
        <begin position="19"/>
        <end position="42"/>
    </location>
</feature>
<dbReference type="Proteomes" id="UP000186594">
    <property type="component" value="Unassembled WGS sequence"/>
</dbReference>
<feature type="transmembrane region" description="Helical" evidence="6">
    <location>
        <begin position="533"/>
        <end position="552"/>
    </location>
</feature>
<feature type="transmembrane region" description="Helical" evidence="6">
    <location>
        <begin position="170"/>
        <end position="192"/>
    </location>
</feature>
<dbReference type="AlphaFoldDB" id="A0A1U7LMG0"/>
<evidence type="ECO:0000256" key="3">
    <source>
        <dbReference type="ARBA" id="ARBA00022989"/>
    </source>
</evidence>
<dbReference type="InterPro" id="IPR052430">
    <property type="entry name" value="IVT-Associated"/>
</dbReference>
<comment type="caution">
    <text evidence="9">The sequence shown here is derived from an EMBL/GenBank/DDBJ whole genome shotgun (WGS) entry which is preliminary data.</text>
</comment>
<feature type="transmembrane region" description="Helical" evidence="6">
    <location>
        <begin position="481"/>
        <end position="498"/>
    </location>
</feature>